<evidence type="ECO:0000256" key="4">
    <source>
        <dbReference type="ARBA" id="ARBA00023163"/>
    </source>
</evidence>
<evidence type="ECO:0000256" key="3">
    <source>
        <dbReference type="ARBA" id="ARBA00023125"/>
    </source>
</evidence>
<keyword evidence="3" id="KW-0238">DNA-binding</keyword>
<keyword evidence="5" id="KW-0539">Nucleus</keyword>
<dbReference type="AlphaFoldDB" id="A0A3Q8TDE9"/>
<dbReference type="CDD" id="cd00018">
    <property type="entry name" value="AP2"/>
    <property type="match status" value="1"/>
</dbReference>
<dbReference type="GO" id="GO:0005634">
    <property type="term" value="C:nucleus"/>
    <property type="evidence" value="ECO:0007669"/>
    <property type="project" value="UniProtKB-SubCell"/>
</dbReference>
<dbReference type="Pfam" id="PF00847">
    <property type="entry name" value="AP2"/>
    <property type="match status" value="1"/>
</dbReference>
<evidence type="ECO:0000259" key="8">
    <source>
        <dbReference type="PROSITE" id="PS51032"/>
    </source>
</evidence>
<keyword evidence="4" id="KW-0804">Transcription</keyword>
<evidence type="ECO:0000256" key="7">
    <source>
        <dbReference type="SAM" id="MobiDB-lite"/>
    </source>
</evidence>
<dbReference type="InterPro" id="IPR016177">
    <property type="entry name" value="DNA-bd_dom_sf"/>
</dbReference>
<dbReference type="PANTHER" id="PTHR31194">
    <property type="entry name" value="SHN SHINE , DNA BINDING / TRANSCRIPTION FACTOR"/>
    <property type="match status" value="1"/>
</dbReference>
<dbReference type="InterPro" id="IPR050913">
    <property type="entry name" value="AP2/ERF_ERF"/>
</dbReference>
<dbReference type="EMBL" id="MH210689">
    <property type="protein sequence ID" value="AZL19360.1"/>
    <property type="molecule type" value="mRNA"/>
</dbReference>
<comment type="subcellular location">
    <subcellularLocation>
        <location evidence="1">Nucleus</location>
    </subcellularLocation>
</comment>
<dbReference type="FunFam" id="3.30.730.10:FF:000005">
    <property type="entry name" value="ethylene-responsive transcription factor RAP2-11"/>
    <property type="match status" value="1"/>
</dbReference>
<dbReference type="InterPro" id="IPR036955">
    <property type="entry name" value="AP2/ERF_dom_sf"/>
</dbReference>
<dbReference type="SUPFAM" id="SSF54171">
    <property type="entry name" value="DNA-binding domain"/>
    <property type="match status" value="1"/>
</dbReference>
<accession>A0A3Q8TDE9</accession>
<evidence type="ECO:0000256" key="5">
    <source>
        <dbReference type="ARBA" id="ARBA00023242"/>
    </source>
</evidence>
<comment type="similarity">
    <text evidence="6">Belongs to the AP2/ERF transcription factor family. ERF subfamily.</text>
</comment>
<evidence type="ECO:0000313" key="9">
    <source>
        <dbReference type="EMBL" id="AZL19360.1"/>
    </source>
</evidence>
<dbReference type="GO" id="GO:0003700">
    <property type="term" value="F:DNA-binding transcription factor activity"/>
    <property type="evidence" value="ECO:0007669"/>
    <property type="project" value="InterPro"/>
</dbReference>
<proteinExistence type="evidence at transcript level"/>
<dbReference type="GO" id="GO:0003677">
    <property type="term" value="F:DNA binding"/>
    <property type="evidence" value="ECO:0007669"/>
    <property type="project" value="UniProtKB-KW"/>
</dbReference>
<feature type="region of interest" description="Disordered" evidence="7">
    <location>
        <begin position="1"/>
        <end position="26"/>
    </location>
</feature>
<evidence type="ECO:0000256" key="1">
    <source>
        <dbReference type="ARBA" id="ARBA00004123"/>
    </source>
</evidence>
<feature type="region of interest" description="Disordered" evidence="7">
    <location>
        <begin position="72"/>
        <end position="108"/>
    </location>
</feature>
<protein>
    <submittedName>
        <fullName evidence="9">Transcription factor ERF27</fullName>
    </submittedName>
</protein>
<dbReference type="PRINTS" id="PR00367">
    <property type="entry name" value="ETHRSPELEMNT"/>
</dbReference>
<dbReference type="InterPro" id="IPR001471">
    <property type="entry name" value="AP2/ERF_dom"/>
</dbReference>
<dbReference type="PROSITE" id="PS51032">
    <property type="entry name" value="AP2_ERF"/>
    <property type="match status" value="1"/>
</dbReference>
<reference evidence="9" key="1">
    <citation type="submission" date="2018-04" db="EMBL/GenBank/DDBJ databases">
        <title>Isolation and characterization of transcription inhibitors in persimmon fruit postharvest deastringency.</title>
        <authorList>
            <person name="Zhu Q."/>
            <person name="Deng C."/>
            <person name="Yin X."/>
        </authorList>
    </citation>
    <scope>NUCLEOTIDE SEQUENCE</scope>
</reference>
<name>A0A3Q8TDE9_DIOKA</name>
<dbReference type="SMART" id="SM00380">
    <property type="entry name" value="AP2"/>
    <property type="match status" value="1"/>
</dbReference>
<keyword evidence="2" id="KW-0805">Transcription regulation</keyword>
<dbReference type="PANTHER" id="PTHR31194:SF62">
    <property type="entry name" value="ETHYLENE-RESPONSIVE TRANSCRIPTION FACTOR ERF118"/>
    <property type="match status" value="1"/>
</dbReference>
<sequence length="316" mass="35000">MSKRALNQTDLRKRLTKKKSFSSEESLKMKKIRVICYDPDATDTDYSDDEQTERNPFGPKRVVWEIRVPLETQSSSRESNNEEKAVNKAGVLARPANPTRKTPAGSKYRGVRQRKWGKWAAEIRDPFSGKRVWLGTYNTAEEAAKAYDLKKLEFESMAAASSSEKGCNYSMASVGLQVDVPSVSDGFESLLSHTSPASVLDLDSPVSASASNCSEKCAAVEIQQLDSTVVDKPLVPETETNLSDEPVMPQIDLGIDLDTSFMDEFGILFEDFGSLDDIQIFGLEQSGPSDLPDFDFELGNDDLAWMDEQPLNIACP</sequence>
<feature type="domain" description="AP2/ERF" evidence="8">
    <location>
        <begin position="107"/>
        <end position="170"/>
    </location>
</feature>
<evidence type="ECO:0000256" key="2">
    <source>
        <dbReference type="ARBA" id="ARBA00023015"/>
    </source>
</evidence>
<dbReference type="Gene3D" id="3.30.730.10">
    <property type="entry name" value="AP2/ERF domain"/>
    <property type="match status" value="1"/>
</dbReference>
<evidence type="ECO:0000256" key="6">
    <source>
        <dbReference type="ARBA" id="ARBA00024343"/>
    </source>
</evidence>
<organism evidence="9">
    <name type="scientific">Diospyros kaki</name>
    <name type="common">Kaki persimmon</name>
    <name type="synonym">Diospyros chinensis</name>
    <dbReference type="NCBI Taxonomy" id="35925"/>
    <lineage>
        <taxon>Eukaryota</taxon>
        <taxon>Viridiplantae</taxon>
        <taxon>Streptophyta</taxon>
        <taxon>Embryophyta</taxon>
        <taxon>Tracheophyta</taxon>
        <taxon>Spermatophyta</taxon>
        <taxon>Magnoliopsida</taxon>
        <taxon>eudicotyledons</taxon>
        <taxon>Gunneridae</taxon>
        <taxon>Pentapetalae</taxon>
        <taxon>asterids</taxon>
        <taxon>Ericales</taxon>
        <taxon>Ebenaceae</taxon>
        <taxon>Diospyros</taxon>
    </lineage>
</organism>